<evidence type="ECO:0000313" key="4">
    <source>
        <dbReference type="Proteomes" id="UP000031246"/>
    </source>
</evidence>
<keyword evidence="4" id="KW-1185">Reference proteome</keyword>
<proteinExistence type="predicted"/>
<dbReference type="Gene3D" id="3.40.50.2300">
    <property type="match status" value="1"/>
</dbReference>
<gene>
    <name evidence="3" type="ORF">OC25_04990</name>
</gene>
<dbReference type="EMBL" id="JSYN01000004">
    <property type="protein sequence ID" value="KIA95908.1"/>
    <property type="molecule type" value="Genomic_DNA"/>
</dbReference>
<dbReference type="OrthoDB" id="1013073at2"/>
<keyword evidence="1" id="KW-0597">Phosphoprotein</keyword>
<sequence>MVENIKILIADDSDLMRLLMKRFFTRWLGSPVIVEMDNLPSTIELLRQEKFSFLLLDINMPTGDSSPDTVREILNIQPDIKICMFSGNNKAALEQSYLEAGAIGFIEKDENMSAAMEQVIKEAFS</sequence>
<dbReference type="PROSITE" id="PS50110">
    <property type="entry name" value="RESPONSE_REGULATORY"/>
    <property type="match status" value="1"/>
</dbReference>
<dbReference type="InterPro" id="IPR058245">
    <property type="entry name" value="NreC/VraR/RcsB-like_REC"/>
</dbReference>
<feature type="domain" description="Response regulatory" evidence="2">
    <location>
        <begin position="6"/>
        <end position="123"/>
    </location>
</feature>
<dbReference type="RefSeq" id="WP_039472422.1">
    <property type="nucleotide sequence ID" value="NZ_JSYN01000004.1"/>
</dbReference>
<dbReference type="PANTHER" id="PTHR45566">
    <property type="entry name" value="HTH-TYPE TRANSCRIPTIONAL REGULATOR YHJB-RELATED"/>
    <property type="match status" value="1"/>
</dbReference>
<dbReference type="AlphaFoldDB" id="A0A0C1FVI8"/>
<dbReference type="SUPFAM" id="SSF52172">
    <property type="entry name" value="CheY-like"/>
    <property type="match status" value="1"/>
</dbReference>
<evidence type="ECO:0000313" key="3">
    <source>
        <dbReference type="EMBL" id="KIA95908.1"/>
    </source>
</evidence>
<feature type="modified residue" description="4-aspartylphosphate" evidence="1">
    <location>
        <position position="57"/>
    </location>
</feature>
<dbReference type="PANTHER" id="PTHR45566:SF1">
    <property type="entry name" value="HTH-TYPE TRANSCRIPTIONAL REGULATOR YHJB-RELATED"/>
    <property type="match status" value="1"/>
</dbReference>
<dbReference type="GO" id="GO:0000160">
    <property type="term" value="P:phosphorelay signal transduction system"/>
    <property type="evidence" value="ECO:0007669"/>
    <property type="project" value="InterPro"/>
</dbReference>
<protein>
    <recommendedName>
        <fullName evidence="2">Response regulatory domain-containing protein</fullName>
    </recommendedName>
</protein>
<dbReference type="SMART" id="SM00448">
    <property type="entry name" value="REC"/>
    <property type="match status" value="1"/>
</dbReference>
<dbReference type="InterPro" id="IPR001789">
    <property type="entry name" value="Sig_transdc_resp-reg_receiver"/>
</dbReference>
<dbReference type="CDD" id="cd17535">
    <property type="entry name" value="REC_NarL-like"/>
    <property type="match status" value="1"/>
</dbReference>
<accession>A0A0C1FVI8</accession>
<name>A0A0C1FVI8_9SPHI</name>
<dbReference type="InterPro" id="IPR051015">
    <property type="entry name" value="EvgA-like"/>
</dbReference>
<organism evidence="3 4">
    <name type="scientific">Pedobacter kyungheensis</name>
    <dbReference type="NCBI Taxonomy" id="1069985"/>
    <lineage>
        <taxon>Bacteria</taxon>
        <taxon>Pseudomonadati</taxon>
        <taxon>Bacteroidota</taxon>
        <taxon>Sphingobacteriia</taxon>
        <taxon>Sphingobacteriales</taxon>
        <taxon>Sphingobacteriaceae</taxon>
        <taxon>Pedobacter</taxon>
    </lineage>
</organism>
<comment type="caution">
    <text evidence="3">The sequence shown here is derived from an EMBL/GenBank/DDBJ whole genome shotgun (WGS) entry which is preliminary data.</text>
</comment>
<dbReference type="Proteomes" id="UP000031246">
    <property type="component" value="Unassembled WGS sequence"/>
</dbReference>
<evidence type="ECO:0000259" key="2">
    <source>
        <dbReference type="PROSITE" id="PS50110"/>
    </source>
</evidence>
<dbReference type="InterPro" id="IPR011006">
    <property type="entry name" value="CheY-like_superfamily"/>
</dbReference>
<dbReference type="Pfam" id="PF00072">
    <property type="entry name" value="Response_reg"/>
    <property type="match status" value="1"/>
</dbReference>
<evidence type="ECO:0000256" key="1">
    <source>
        <dbReference type="PROSITE-ProRule" id="PRU00169"/>
    </source>
</evidence>
<reference evidence="3 4" key="1">
    <citation type="submission" date="2014-10" db="EMBL/GenBank/DDBJ databases">
        <title>Pedobacter Kyungheensis.</title>
        <authorList>
            <person name="Anderson B.M."/>
            <person name="Newman J.D."/>
        </authorList>
    </citation>
    <scope>NUCLEOTIDE SEQUENCE [LARGE SCALE GENOMIC DNA]</scope>
    <source>
        <strain evidence="3 4">KACC 16221</strain>
    </source>
</reference>